<name>A0A445MTA7_9BACT</name>
<proteinExistence type="inferred from homology"/>
<evidence type="ECO:0000259" key="7">
    <source>
        <dbReference type="Pfam" id="PF13860"/>
    </source>
</evidence>
<dbReference type="GO" id="GO:0044781">
    <property type="term" value="P:bacterial-type flagellum organization"/>
    <property type="evidence" value="ECO:0007669"/>
    <property type="project" value="UniProtKB-UniRule"/>
</dbReference>
<dbReference type="EMBL" id="OJIN01000058">
    <property type="protein sequence ID" value="SPD72696.1"/>
    <property type="molecule type" value="Genomic_DNA"/>
</dbReference>
<feature type="region of interest" description="Disordered" evidence="6">
    <location>
        <begin position="1"/>
        <end position="22"/>
    </location>
</feature>
<dbReference type="AlphaFoldDB" id="A0A445MTA7"/>
<evidence type="ECO:0000256" key="1">
    <source>
        <dbReference type="ARBA" id="ARBA00010577"/>
    </source>
</evidence>
<sequence length="223" mass="24412">MNIFPAGVVDESSISKSTSGRGSVDKDEFLMLLVTQLQNQDPLNPMDYTEFTSQMAQFSSLEQLYNVNNNLEQLYGYQKGIFNENLSSFVGKDVKIYDNSIDLVEGGASQVTFSLDREAEGIFASIYNYNGELIREINQAENYLAGEHTITWDGMDQGGNQVPGGQYTINIQAVGTGETFSGSPIRNYKVNSVDFNNGVASLRSGEKSINMSDVIGVGEGVTF</sequence>
<dbReference type="InterPro" id="IPR005648">
    <property type="entry name" value="FlgD"/>
</dbReference>
<keyword evidence="8" id="KW-0966">Cell projection</keyword>
<keyword evidence="8" id="KW-0969">Cilium</keyword>
<comment type="similarity">
    <text evidence="1 5">Belongs to the FlgD family.</text>
</comment>
<gene>
    <name evidence="8" type="primary">flgD</name>
    <name evidence="8" type="ORF">PITCH_A1500010</name>
</gene>
<evidence type="ECO:0000256" key="4">
    <source>
        <dbReference type="ARBA" id="ARBA00024746"/>
    </source>
</evidence>
<comment type="function">
    <text evidence="4 5">Required for flagellar hook formation. May act as a scaffolding protein.</text>
</comment>
<keyword evidence="8" id="KW-0282">Flagellum</keyword>
<evidence type="ECO:0000313" key="8">
    <source>
        <dbReference type="EMBL" id="SPD72696.1"/>
    </source>
</evidence>
<dbReference type="Pfam" id="PF03963">
    <property type="entry name" value="FlgD"/>
    <property type="match status" value="1"/>
</dbReference>
<evidence type="ECO:0000256" key="3">
    <source>
        <dbReference type="ARBA" id="ARBA00022795"/>
    </source>
</evidence>
<accession>A0A445MTA7</accession>
<dbReference type="Pfam" id="PF13860">
    <property type="entry name" value="FlgD_ig"/>
    <property type="match status" value="1"/>
</dbReference>
<dbReference type="Gene3D" id="2.30.30.910">
    <property type="match status" value="1"/>
</dbReference>
<organism evidence="8">
    <name type="scientific">uncultured Desulfobacterium sp</name>
    <dbReference type="NCBI Taxonomy" id="201089"/>
    <lineage>
        <taxon>Bacteria</taxon>
        <taxon>Pseudomonadati</taxon>
        <taxon>Thermodesulfobacteriota</taxon>
        <taxon>Desulfobacteria</taxon>
        <taxon>Desulfobacterales</taxon>
        <taxon>Desulfobacteriaceae</taxon>
        <taxon>Desulfobacterium</taxon>
        <taxon>environmental samples</taxon>
    </lineage>
</organism>
<dbReference type="Gene3D" id="2.60.40.4070">
    <property type="match status" value="1"/>
</dbReference>
<dbReference type="InterPro" id="IPR025965">
    <property type="entry name" value="FlgD/Vpr_Ig-like"/>
</dbReference>
<protein>
    <recommendedName>
        <fullName evidence="2 5">Basal-body rod modification protein FlgD</fullName>
    </recommendedName>
</protein>
<keyword evidence="3 5" id="KW-1005">Bacterial flagellum biogenesis</keyword>
<evidence type="ECO:0000256" key="2">
    <source>
        <dbReference type="ARBA" id="ARBA00016013"/>
    </source>
</evidence>
<evidence type="ECO:0000256" key="5">
    <source>
        <dbReference type="RuleBase" id="RU362076"/>
    </source>
</evidence>
<feature type="compositionally biased region" description="Low complexity" evidence="6">
    <location>
        <begin position="12"/>
        <end position="22"/>
    </location>
</feature>
<reference evidence="8" key="1">
    <citation type="submission" date="2018-01" db="EMBL/GenBank/DDBJ databases">
        <authorList>
            <person name="Regsiter A."/>
            <person name="William W."/>
        </authorList>
    </citation>
    <scope>NUCLEOTIDE SEQUENCE</scope>
    <source>
        <strain evidence="8">TRIP AH-1</strain>
    </source>
</reference>
<feature type="domain" description="FlgD/Vpr Ig-like" evidence="7">
    <location>
        <begin position="105"/>
        <end position="174"/>
    </location>
</feature>
<evidence type="ECO:0000256" key="6">
    <source>
        <dbReference type="SAM" id="MobiDB-lite"/>
    </source>
</evidence>